<keyword evidence="1" id="KW-1133">Transmembrane helix</keyword>
<reference evidence="3" key="2">
    <citation type="submission" date="2024-04" db="EMBL/GenBank/DDBJ databases">
        <authorList>
            <person name="Chen Y."/>
            <person name="Shah S."/>
            <person name="Dougan E. K."/>
            <person name="Thang M."/>
            <person name="Chan C."/>
        </authorList>
    </citation>
    <scope>NUCLEOTIDE SEQUENCE [LARGE SCALE GENOMIC DNA]</scope>
</reference>
<evidence type="ECO:0000313" key="4">
    <source>
        <dbReference type="EMBL" id="CAL4775331.1"/>
    </source>
</evidence>
<evidence type="ECO:0000313" key="5">
    <source>
        <dbReference type="Proteomes" id="UP001152797"/>
    </source>
</evidence>
<keyword evidence="5" id="KW-1185">Reference proteome</keyword>
<dbReference type="EMBL" id="CAMXCT030001225">
    <property type="protein sequence ID" value="CAL4775331.1"/>
    <property type="molecule type" value="Genomic_DNA"/>
</dbReference>
<dbReference type="EMBL" id="CAMXCT010001225">
    <property type="protein sequence ID" value="CAI3988019.1"/>
    <property type="molecule type" value="Genomic_DNA"/>
</dbReference>
<dbReference type="AlphaFoldDB" id="A0A9P1CAJ9"/>
<organism evidence="2">
    <name type="scientific">Cladocopium goreaui</name>
    <dbReference type="NCBI Taxonomy" id="2562237"/>
    <lineage>
        <taxon>Eukaryota</taxon>
        <taxon>Sar</taxon>
        <taxon>Alveolata</taxon>
        <taxon>Dinophyceae</taxon>
        <taxon>Suessiales</taxon>
        <taxon>Symbiodiniaceae</taxon>
        <taxon>Cladocopium</taxon>
    </lineage>
</organism>
<feature type="transmembrane region" description="Helical" evidence="1">
    <location>
        <begin position="327"/>
        <end position="348"/>
    </location>
</feature>
<keyword evidence="1" id="KW-0472">Membrane</keyword>
<keyword evidence="1" id="KW-0812">Transmembrane</keyword>
<gene>
    <name evidence="2" type="ORF">C1SCF055_LOCUS15248</name>
</gene>
<feature type="transmembrane region" description="Helical" evidence="1">
    <location>
        <begin position="450"/>
        <end position="468"/>
    </location>
</feature>
<evidence type="ECO:0000313" key="3">
    <source>
        <dbReference type="EMBL" id="CAL1141394.1"/>
    </source>
</evidence>
<protein>
    <submittedName>
        <fullName evidence="4">Alpha-galactosidase C</fullName>
    </submittedName>
</protein>
<evidence type="ECO:0000313" key="2">
    <source>
        <dbReference type="EMBL" id="CAI3988019.1"/>
    </source>
</evidence>
<evidence type="ECO:0000256" key="1">
    <source>
        <dbReference type="SAM" id="Phobius"/>
    </source>
</evidence>
<feature type="transmembrane region" description="Helical" evidence="1">
    <location>
        <begin position="407"/>
        <end position="430"/>
    </location>
</feature>
<accession>A0A9P1CAJ9</accession>
<reference evidence="2" key="1">
    <citation type="submission" date="2022-10" db="EMBL/GenBank/DDBJ databases">
        <authorList>
            <person name="Chen Y."/>
            <person name="Dougan E. K."/>
            <person name="Chan C."/>
            <person name="Rhodes N."/>
            <person name="Thang M."/>
        </authorList>
    </citation>
    <scope>NUCLEOTIDE SEQUENCE</scope>
</reference>
<dbReference type="OrthoDB" id="441306at2759"/>
<sequence length="554" mass="61236">MKFSNLVECSLLTCLGSYPFLAIVNYKLDPMEDFRSCNGTCYFIRRFGTEALPATSPANLNLNCSKYKDWVFPCSNNSTLAIQFPVFVAVENGRNFSAAAPNFWGISLNILQDVFLDLIGMVTSVTLVTSQRNDWPNPAHVNQTICETKSVREKIDNHLNTGYTIPIYKLGIAGWTTMKLSHDWSLLAGVPERITLGLGMVSWIFQLVASCAAFSWGAAAAEVFVSRVYSENNDACFYLLKPIETLTALGTPLVLLSLTHFKLKNLMLSVVNGDFLYYKTYDVPYRVVEASAVGHPLLTVGLRGDPGWPAAPYQQLTFRHMYRLAQVAGFLFLSYTWSMVSFILPFGFGNFFLRMTEVALSHDFSWGLFGLIKLATLAAAGTFLICPAVIAVLAARILSTELSKLGKAIYCIFASVPLILSASTSVRAWAVFRAVVWHQGTDGAEQRFEWYLFGTLAGYLGFFGLFLLDLGPATRLLLSYTGTFALDGSQREMLLDGSDGFTSHVEQVLEMFSSQPEKVKHLRPHDTESHAHLNQLETFDDDGSSSGTDGVTAC</sequence>
<proteinExistence type="predicted"/>
<dbReference type="Proteomes" id="UP001152797">
    <property type="component" value="Unassembled WGS sequence"/>
</dbReference>
<feature type="transmembrane region" description="Helical" evidence="1">
    <location>
        <begin position="368"/>
        <end position="395"/>
    </location>
</feature>
<dbReference type="EMBL" id="CAMXCT020001225">
    <property type="protein sequence ID" value="CAL1141394.1"/>
    <property type="molecule type" value="Genomic_DNA"/>
</dbReference>
<feature type="transmembrane region" description="Helical" evidence="1">
    <location>
        <begin position="203"/>
        <end position="225"/>
    </location>
</feature>
<name>A0A9P1CAJ9_9DINO</name>
<comment type="caution">
    <text evidence="2">The sequence shown here is derived from an EMBL/GenBank/DDBJ whole genome shotgun (WGS) entry which is preliminary data.</text>
</comment>